<protein>
    <submittedName>
        <fullName evidence="1">Putative ATPase</fullName>
    </submittedName>
</protein>
<name>A0A2K8T3N7_9NOSO</name>
<dbReference type="Proteomes" id="UP000232003">
    <property type="component" value="Chromosome"/>
</dbReference>
<sequence length="426" mass="48363">MLSLSDFVNIDVKHIWLQVETAEQEKVWQLSQHHSNAIAIYNAYLNRICLSRLLTWFQVSLQESTLRAEVFPSEETLPTILEIVNGTAIKVGETKIVFVPTETIDIEELCVPREWVDISSWAADYYISVQVNLDDDDDDCWIRVCGFATHRQLKNEGKYNSSDRTYSLPIEQLTENFTLLFATLGLRWREEVPSEVNLSAAEAQNLLQTLSEASIYSPRVHLDIPFAQWAALISNEQWRQKLYNQRLSQEKNPVSTVNKYLSPSIEAMKSVSVDSSLIQVNLNEWFQKLFAAGWQPLDEVLNSQLGNLAFEFRSFSGTSKTGVNGVKLIDLGVQLGGQSLALMLALSQEEDNKIAIIVQVHPTGNKKYLPQNLKVMLLESGNILQEIESRSLDSYIQLNRFKGLSGTSFSIQLTLDNFRMTENFSI</sequence>
<dbReference type="EMBL" id="CP024785">
    <property type="protein sequence ID" value="AUB42203.1"/>
    <property type="molecule type" value="Genomic_DNA"/>
</dbReference>
<accession>A0A2K8T3N7</accession>
<dbReference type="KEGG" id="nfl:COO91_08312"/>
<dbReference type="RefSeq" id="WP_100902323.1">
    <property type="nucleotide sequence ID" value="NZ_CAWNNC010000001.1"/>
</dbReference>
<dbReference type="OrthoDB" id="526290at2"/>
<organism evidence="1 2">
    <name type="scientific">Nostoc flagelliforme CCNUN1</name>
    <dbReference type="NCBI Taxonomy" id="2038116"/>
    <lineage>
        <taxon>Bacteria</taxon>
        <taxon>Bacillati</taxon>
        <taxon>Cyanobacteriota</taxon>
        <taxon>Cyanophyceae</taxon>
        <taxon>Nostocales</taxon>
        <taxon>Nostocaceae</taxon>
        <taxon>Nostoc</taxon>
    </lineage>
</organism>
<dbReference type="AlphaFoldDB" id="A0A2K8T3N7"/>
<dbReference type="Pfam" id="PF08852">
    <property type="entry name" value="DUF1822"/>
    <property type="match status" value="1"/>
</dbReference>
<gene>
    <name evidence="1" type="ORF">COO91_08312</name>
</gene>
<proteinExistence type="predicted"/>
<keyword evidence="2" id="KW-1185">Reference proteome</keyword>
<dbReference type="InterPro" id="IPR014951">
    <property type="entry name" value="DUF1822"/>
</dbReference>
<reference evidence="1 2" key="1">
    <citation type="submission" date="2017-11" db="EMBL/GenBank/DDBJ databases">
        <title>Complete genome of a free-living desiccation-tolerant cyanobacterium and its photosynthetic adaptation to extreme terrestrial habitat.</title>
        <authorList>
            <person name="Shang J."/>
        </authorList>
    </citation>
    <scope>NUCLEOTIDE SEQUENCE [LARGE SCALE GENOMIC DNA]</scope>
    <source>
        <strain evidence="1 2">CCNUN1</strain>
    </source>
</reference>
<evidence type="ECO:0000313" key="2">
    <source>
        <dbReference type="Proteomes" id="UP000232003"/>
    </source>
</evidence>
<evidence type="ECO:0000313" key="1">
    <source>
        <dbReference type="EMBL" id="AUB42203.1"/>
    </source>
</evidence>